<proteinExistence type="predicted"/>
<reference evidence="1 2" key="1">
    <citation type="submission" date="2014-11" db="EMBL/GenBank/DDBJ databases">
        <authorList>
            <person name="Wibberg Daniel"/>
        </authorList>
    </citation>
    <scope>NUCLEOTIDE SEQUENCE [LARGE SCALE GENOMIC DNA]</scope>
    <source>
        <strain evidence="1">Rhizoctonia solani AG1-IB 7/3/14</strain>
    </source>
</reference>
<dbReference type="Proteomes" id="UP000059188">
    <property type="component" value="Unassembled WGS sequence"/>
</dbReference>
<keyword evidence="2" id="KW-1185">Reference proteome</keyword>
<organism evidence="1 2">
    <name type="scientific">Thanatephorus cucumeris (strain AG1-IB / isolate 7/3/14)</name>
    <name type="common">Lettuce bottom rot fungus</name>
    <name type="synonym">Rhizoctonia solani</name>
    <dbReference type="NCBI Taxonomy" id="1108050"/>
    <lineage>
        <taxon>Eukaryota</taxon>
        <taxon>Fungi</taxon>
        <taxon>Dikarya</taxon>
        <taxon>Basidiomycota</taxon>
        <taxon>Agaricomycotina</taxon>
        <taxon>Agaricomycetes</taxon>
        <taxon>Cantharellales</taxon>
        <taxon>Ceratobasidiaceae</taxon>
        <taxon>Rhizoctonia</taxon>
        <taxon>Rhizoctonia solani AG-1</taxon>
    </lineage>
</organism>
<dbReference type="OrthoDB" id="2533496at2759"/>
<evidence type="ECO:0000313" key="1">
    <source>
        <dbReference type="EMBL" id="CEL63314.1"/>
    </source>
</evidence>
<accession>A0A0B7G2H2</accession>
<dbReference type="EMBL" id="LN679107">
    <property type="protein sequence ID" value="CEL63314.1"/>
    <property type="molecule type" value="Genomic_DNA"/>
</dbReference>
<name>A0A0B7G2H2_THACB</name>
<evidence type="ECO:0000313" key="2">
    <source>
        <dbReference type="Proteomes" id="UP000059188"/>
    </source>
</evidence>
<sequence length="71" mass="7978">MSSLGSNQSIEVNDCLFCSNHKLEVCQECEFDAREDNDLTFGFDPNPARTSLELPAWSTNKDGMYVRSSLI</sequence>
<gene>
    <name evidence="1" type="ORF">RSOLAG1IB_05358</name>
</gene>
<dbReference type="AlphaFoldDB" id="A0A0B7G2H2"/>
<protein>
    <submittedName>
        <fullName evidence="1">Uncharacterized protein</fullName>
    </submittedName>
</protein>